<keyword evidence="2" id="KW-1185">Reference proteome</keyword>
<gene>
    <name evidence="1" type="ORF">CKA38_10570</name>
</gene>
<dbReference type="KEGG" id="elut:CKA38_10570"/>
<evidence type="ECO:0000313" key="1">
    <source>
        <dbReference type="EMBL" id="AWI09630.1"/>
    </source>
</evidence>
<name>A0A2U8E496_9BACT</name>
<dbReference type="InterPro" id="IPR027417">
    <property type="entry name" value="P-loop_NTPase"/>
</dbReference>
<dbReference type="Proteomes" id="UP000244896">
    <property type="component" value="Chromosome"/>
</dbReference>
<accession>A0A2U8E496</accession>
<evidence type="ECO:0008006" key="3">
    <source>
        <dbReference type="Google" id="ProtNLM"/>
    </source>
</evidence>
<dbReference type="SUPFAM" id="SSF52540">
    <property type="entry name" value="P-loop containing nucleoside triphosphate hydrolases"/>
    <property type="match status" value="1"/>
</dbReference>
<protein>
    <recommendedName>
        <fullName evidence="3">Type IV secretion system coupling protein TraD DNA-binding domain-containing protein</fullName>
    </recommendedName>
</protein>
<evidence type="ECO:0000313" key="2">
    <source>
        <dbReference type="Proteomes" id="UP000244896"/>
    </source>
</evidence>
<dbReference type="AlphaFoldDB" id="A0A2U8E496"/>
<dbReference type="OrthoDB" id="174527at2"/>
<sequence length="871" mass="98993">MKTAAPNGYFAEGLLIYGTLEKGGIASKGFLLQPPDLRGGSVAQLNAYQDKIRSLLAALGDGMRAQLQWTCNCDYRQELTRYHRETERVKHPHIRQIRTERFERYWQRMHRRDLRREQLVLFISTNLDASVPPKSAKAKLSHDHLAAHYEKILAQLRTRFDELTATLRTLFGSNTTVTPMDDLAHFTYYSKFLNPSLADAFDINFTARFNPAQTIQENCWCSDGVNLPKPGFYFDGRYHAVFAFKRWPSRTYPGIILRLTALPFLDYQITVNLEPLPTKTEVEKEERAIERLRGEYKDTERHSLLVAIGKKERKVESLSTGFIRPFSTTYIVRVWDETEQALSAKCAAVKNAINNLSGAQYYECALPSTAKKLFFASWPGWTRSTYRHRNLYAEDTYLADLLPFSSTFTGHLAEAEAIYDGAQQGNLVGLRTFIGNPPTPQHAVLLGATGAGKSVHMCDLLEQTAAYYDYTVIIEEGLSYAKYTEAMGERPILLHPDGDLTINYLDTGKLPLSQLQMATAVALSSRMIGEAADAETQQIRQAILGQYVHQLYQDAFDDWAKRHQALMPEIQRMACATNLWKRAKMSHGTTDLESYAELRDRIASNDDEAQQFIAAIPEANITRFLKDPQTERAVMATAHVWYEPDDYPQHASLVELMQFSRFPEHKKETIDHISTLLAAWSAHGQYGRLFDGQTNISLTGTVAHFELGYIPEQATELKTAAGLLITGFTRQHIISLPRVLRKRMLYEELARFLDVPGGEKIVAESYAQLRKFSCWTASIVQQYSRFKDTRIRPVVIGNSKQFFLMRQFDRSDIADIARDIALPENICEAIQNYPMPEQQPDGKKFSSICFFTPVTDPPLCGTVRNIQAKKN</sequence>
<dbReference type="RefSeq" id="WP_108825441.1">
    <property type="nucleotide sequence ID" value="NZ_CP023004.1"/>
</dbReference>
<dbReference type="Gene3D" id="3.40.50.300">
    <property type="entry name" value="P-loop containing nucleotide triphosphate hydrolases"/>
    <property type="match status" value="1"/>
</dbReference>
<organism evidence="1 2">
    <name type="scientific">Ereboglobus luteus</name>
    <dbReference type="NCBI Taxonomy" id="1796921"/>
    <lineage>
        <taxon>Bacteria</taxon>
        <taxon>Pseudomonadati</taxon>
        <taxon>Verrucomicrobiota</taxon>
        <taxon>Opitutia</taxon>
        <taxon>Opitutales</taxon>
        <taxon>Opitutaceae</taxon>
        <taxon>Ereboglobus</taxon>
    </lineage>
</organism>
<dbReference type="EMBL" id="CP023004">
    <property type="protein sequence ID" value="AWI09630.1"/>
    <property type="molecule type" value="Genomic_DNA"/>
</dbReference>
<reference evidence="1 2" key="1">
    <citation type="journal article" date="2018" name="Syst. Appl. Microbiol.">
        <title>Ereboglobus luteus gen. nov. sp. nov. from cockroach guts, and new insights into the oxygen relationship of the genera Opitutus and Didymococcus (Verrucomicrobia: Opitutaceae).</title>
        <authorList>
            <person name="Tegtmeier D."/>
            <person name="Belitz A."/>
            <person name="Radek R."/>
            <person name="Heimerl T."/>
            <person name="Brune A."/>
        </authorList>
    </citation>
    <scope>NUCLEOTIDE SEQUENCE [LARGE SCALE GENOMIC DNA]</scope>
    <source>
        <strain evidence="1 2">Ho45</strain>
    </source>
</reference>
<proteinExistence type="predicted"/>